<dbReference type="KEGG" id="ngr:NAEGRDRAFT_69109"/>
<sequence length="293" mass="32761">MIVWIERFIKGVCSIMLLLVFGLSSFGRQVVSRFSSFLMFETIASINTPEHQENVIQKDITDQQDDDSTNHYEMNATLENVEQASSSKKQMVLGFHSASPGVQVVNEPHVQTSSESISIEDASIATKTSSSTSNSKYSSTNTLSESQYDGSSPLLYSCSSTEDVEASSATATAASTVQEPVREEIPSSSLPFISASEEGLLHASYVNFQSTNIFTSNSIDFHRRKYSINPMVNTHHHEHHQLQHHVSNRDGNAEEKTKQHETLIQKEEEFKEEDIDVTCIHGLKIHLKKFKFP</sequence>
<name>D2VJP0_NAEGR</name>
<dbReference type="EMBL" id="GG738876">
    <property type="protein sequence ID" value="EFC43065.1"/>
    <property type="molecule type" value="Genomic_DNA"/>
</dbReference>
<dbReference type="GeneID" id="8854502"/>
<evidence type="ECO:0000256" key="1">
    <source>
        <dbReference type="SAM" id="MobiDB-lite"/>
    </source>
</evidence>
<protein>
    <submittedName>
        <fullName evidence="2">Predicted protein</fullName>
    </submittedName>
</protein>
<proteinExistence type="predicted"/>
<dbReference type="InParanoid" id="D2VJP0"/>
<organism evidence="3">
    <name type="scientific">Naegleria gruberi</name>
    <name type="common">Amoeba</name>
    <dbReference type="NCBI Taxonomy" id="5762"/>
    <lineage>
        <taxon>Eukaryota</taxon>
        <taxon>Discoba</taxon>
        <taxon>Heterolobosea</taxon>
        <taxon>Tetramitia</taxon>
        <taxon>Eutetramitia</taxon>
        <taxon>Vahlkampfiidae</taxon>
        <taxon>Naegleria</taxon>
    </lineage>
</organism>
<dbReference type="VEuPathDB" id="AmoebaDB:NAEGRDRAFT_69109"/>
<evidence type="ECO:0000313" key="3">
    <source>
        <dbReference type="Proteomes" id="UP000006671"/>
    </source>
</evidence>
<feature type="region of interest" description="Disordered" evidence="1">
    <location>
        <begin position="108"/>
        <end position="149"/>
    </location>
</feature>
<dbReference type="AlphaFoldDB" id="D2VJP0"/>
<dbReference type="RefSeq" id="XP_002675809.1">
    <property type="nucleotide sequence ID" value="XM_002675763.1"/>
</dbReference>
<gene>
    <name evidence="2" type="ORF">NAEGRDRAFT_69109</name>
</gene>
<evidence type="ECO:0000313" key="2">
    <source>
        <dbReference type="EMBL" id="EFC43065.1"/>
    </source>
</evidence>
<dbReference type="Proteomes" id="UP000006671">
    <property type="component" value="Unassembled WGS sequence"/>
</dbReference>
<keyword evidence="3" id="KW-1185">Reference proteome</keyword>
<feature type="compositionally biased region" description="Low complexity" evidence="1">
    <location>
        <begin position="113"/>
        <end position="144"/>
    </location>
</feature>
<reference evidence="2 3" key="1">
    <citation type="journal article" date="2010" name="Cell">
        <title>The genome of Naegleria gruberi illuminates early eukaryotic versatility.</title>
        <authorList>
            <person name="Fritz-Laylin L.K."/>
            <person name="Prochnik S.E."/>
            <person name="Ginger M.L."/>
            <person name="Dacks J.B."/>
            <person name="Carpenter M.L."/>
            <person name="Field M.C."/>
            <person name="Kuo A."/>
            <person name="Paredez A."/>
            <person name="Chapman J."/>
            <person name="Pham J."/>
            <person name="Shu S."/>
            <person name="Neupane R."/>
            <person name="Cipriano M."/>
            <person name="Mancuso J."/>
            <person name="Tu H."/>
            <person name="Salamov A."/>
            <person name="Lindquist E."/>
            <person name="Shapiro H."/>
            <person name="Lucas S."/>
            <person name="Grigoriev I.V."/>
            <person name="Cande W.Z."/>
            <person name="Fulton C."/>
            <person name="Rokhsar D.S."/>
            <person name="Dawson S.C."/>
        </authorList>
    </citation>
    <scope>NUCLEOTIDE SEQUENCE [LARGE SCALE GENOMIC DNA]</scope>
    <source>
        <strain evidence="2 3">NEG-M</strain>
    </source>
</reference>
<accession>D2VJP0</accession>